<dbReference type="RefSeq" id="WP_256583929.1">
    <property type="nucleotide sequence ID" value="NZ_FXAN01000106.1"/>
</dbReference>
<sequence>MTKKRAYTSASGKEMVSAEAVARERKLRYNGEPTGKTYYSLHRAGQRKEVVHVLKGAGYFAYKGTGGGAPGGDAQGESLNHVLFKEALATVSHTRLELYVPTPQGPVRWKKRVPVRIKAARTEAPVHRQAGAPFVADVYVEFETADSLGLKWGGRMCVEIKHSHAVDAQKQDELRALGMPVIEVDVSGPPYAYPIDDDATTDELESRHRARLKQMFESDKGFLKAVVLSNPSSNAYLKKLVDSQRNALAEQRWALEQLQAQLAGRETELQQAADAKAKSDERLLDANATLSEMKARLKEISDAQMQTAAKNNALERELARARRERLAARAICACLILLLAGIGYWQLAPSSSAQPEPPSRASGSVAQEPRGG</sequence>
<feature type="transmembrane region" description="Helical" evidence="3">
    <location>
        <begin position="326"/>
        <end position="347"/>
    </location>
</feature>
<reference evidence="4 5" key="1">
    <citation type="submission" date="2017-04" db="EMBL/GenBank/DDBJ databases">
        <authorList>
            <person name="Afonso C.L."/>
            <person name="Miller P.J."/>
            <person name="Scott M.A."/>
            <person name="Spackman E."/>
            <person name="Goraichik I."/>
            <person name="Dimitrov K.M."/>
            <person name="Suarez D.L."/>
            <person name="Swayne D.E."/>
        </authorList>
    </citation>
    <scope>NUCLEOTIDE SEQUENCE [LARGE SCALE GENOMIC DNA]</scope>
    <source>
        <strain evidence="4">LMG 28154</strain>
    </source>
</reference>
<evidence type="ECO:0000313" key="5">
    <source>
        <dbReference type="Proteomes" id="UP000198460"/>
    </source>
</evidence>
<evidence type="ECO:0000256" key="2">
    <source>
        <dbReference type="SAM" id="MobiDB-lite"/>
    </source>
</evidence>
<keyword evidence="1" id="KW-0175">Coiled coil</keyword>
<feature type="region of interest" description="Disordered" evidence="2">
    <location>
        <begin position="349"/>
        <end position="372"/>
    </location>
</feature>
<keyword evidence="3" id="KW-1133">Transmembrane helix</keyword>
<keyword evidence="3" id="KW-0812">Transmembrane</keyword>
<keyword evidence="3" id="KW-0472">Membrane</keyword>
<evidence type="ECO:0000313" key="4">
    <source>
        <dbReference type="EMBL" id="SMG02563.1"/>
    </source>
</evidence>
<feature type="compositionally biased region" description="Low complexity" evidence="2">
    <location>
        <begin position="349"/>
        <end position="362"/>
    </location>
</feature>
<organism evidence="4 5">
    <name type="scientific">Burkholderia singularis</name>
    <dbReference type="NCBI Taxonomy" id="1503053"/>
    <lineage>
        <taxon>Bacteria</taxon>
        <taxon>Pseudomonadati</taxon>
        <taxon>Pseudomonadota</taxon>
        <taxon>Betaproteobacteria</taxon>
        <taxon>Burkholderiales</taxon>
        <taxon>Burkholderiaceae</taxon>
        <taxon>Burkholderia</taxon>
        <taxon>pseudomallei group</taxon>
    </lineage>
</organism>
<dbReference type="AlphaFoldDB" id="A0A238HC20"/>
<dbReference type="Proteomes" id="UP000198460">
    <property type="component" value="Unassembled WGS sequence"/>
</dbReference>
<name>A0A238HC20_9BURK</name>
<evidence type="ECO:0000256" key="1">
    <source>
        <dbReference type="SAM" id="Coils"/>
    </source>
</evidence>
<gene>
    <name evidence="4" type="ORF">BSIN_1005</name>
</gene>
<feature type="coiled-coil region" evidence="1">
    <location>
        <begin position="241"/>
        <end position="331"/>
    </location>
</feature>
<accession>A0A238HC20</accession>
<proteinExistence type="predicted"/>
<evidence type="ECO:0000256" key="3">
    <source>
        <dbReference type="SAM" id="Phobius"/>
    </source>
</evidence>
<protein>
    <submittedName>
        <fullName evidence="4">Uncharacterized protein</fullName>
    </submittedName>
</protein>
<dbReference type="EMBL" id="FXAN01000106">
    <property type="protein sequence ID" value="SMG02563.1"/>
    <property type="molecule type" value="Genomic_DNA"/>
</dbReference>